<dbReference type="RefSeq" id="WP_090362987.1">
    <property type="nucleotide sequence ID" value="NZ_FNEM01000003.1"/>
</dbReference>
<evidence type="ECO:0000256" key="1">
    <source>
        <dbReference type="ARBA" id="ARBA00009437"/>
    </source>
</evidence>
<protein>
    <submittedName>
        <fullName evidence="6">Regulatory helix-turn-helix protein, lysR family</fullName>
    </submittedName>
</protein>
<dbReference type="InterPro" id="IPR050176">
    <property type="entry name" value="LTTR"/>
</dbReference>
<gene>
    <name evidence="6" type="ORF">SAMN04488540_103135</name>
</gene>
<evidence type="ECO:0000256" key="4">
    <source>
        <dbReference type="ARBA" id="ARBA00023163"/>
    </source>
</evidence>
<accession>A0A1G8NHX5</accession>
<dbReference type="Pfam" id="PF00126">
    <property type="entry name" value="HTH_1"/>
    <property type="match status" value="1"/>
</dbReference>
<comment type="similarity">
    <text evidence="1">Belongs to the LysR transcriptional regulatory family.</text>
</comment>
<dbReference type="Proteomes" id="UP000199527">
    <property type="component" value="Unassembled WGS sequence"/>
</dbReference>
<dbReference type="InterPro" id="IPR000847">
    <property type="entry name" value="LysR_HTH_N"/>
</dbReference>
<dbReference type="EMBL" id="FNEM01000003">
    <property type="protein sequence ID" value="SDI79849.1"/>
    <property type="molecule type" value="Genomic_DNA"/>
</dbReference>
<dbReference type="Gene3D" id="1.10.10.10">
    <property type="entry name" value="Winged helix-like DNA-binding domain superfamily/Winged helix DNA-binding domain"/>
    <property type="match status" value="1"/>
</dbReference>
<evidence type="ECO:0000313" key="7">
    <source>
        <dbReference type="Proteomes" id="UP000199527"/>
    </source>
</evidence>
<dbReference type="SUPFAM" id="SSF46785">
    <property type="entry name" value="Winged helix' DNA-binding domain"/>
    <property type="match status" value="1"/>
</dbReference>
<evidence type="ECO:0000256" key="3">
    <source>
        <dbReference type="ARBA" id="ARBA00023125"/>
    </source>
</evidence>
<dbReference type="GO" id="GO:0003677">
    <property type="term" value="F:DNA binding"/>
    <property type="evidence" value="ECO:0007669"/>
    <property type="project" value="UniProtKB-KW"/>
</dbReference>
<dbReference type="InterPro" id="IPR036388">
    <property type="entry name" value="WH-like_DNA-bd_sf"/>
</dbReference>
<organism evidence="6 7">
    <name type="scientific">Ferrimonas sediminum</name>
    <dbReference type="NCBI Taxonomy" id="718193"/>
    <lineage>
        <taxon>Bacteria</taxon>
        <taxon>Pseudomonadati</taxon>
        <taxon>Pseudomonadota</taxon>
        <taxon>Gammaproteobacteria</taxon>
        <taxon>Alteromonadales</taxon>
        <taxon>Ferrimonadaceae</taxon>
        <taxon>Ferrimonas</taxon>
    </lineage>
</organism>
<name>A0A1G8NHX5_9GAMM</name>
<dbReference type="PRINTS" id="PR00039">
    <property type="entry name" value="HTHLYSR"/>
</dbReference>
<evidence type="ECO:0000313" key="6">
    <source>
        <dbReference type="EMBL" id="SDI79849.1"/>
    </source>
</evidence>
<dbReference type="PANTHER" id="PTHR30579">
    <property type="entry name" value="TRANSCRIPTIONAL REGULATOR"/>
    <property type="match status" value="1"/>
</dbReference>
<evidence type="ECO:0000259" key="5">
    <source>
        <dbReference type="PROSITE" id="PS50931"/>
    </source>
</evidence>
<dbReference type="PANTHER" id="PTHR30579:SF7">
    <property type="entry name" value="HTH-TYPE TRANSCRIPTIONAL REGULATOR LRHA-RELATED"/>
    <property type="match status" value="1"/>
</dbReference>
<evidence type="ECO:0000256" key="2">
    <source>
        <dbReference type="ARBA" id="ARBA00023015"/>
    </source>
</evidence>
<dbReference type="AlphaFoldDB" id="A0A1G8NHX5"/>
<dbReference type="InterPro" id="IPR036390">
    <property type="entry name" value="WH_DNA-bd_sf"/>
</dbReference>
<reference evidence="7" key="1">
    <citation type="submission" date="2016-10" db="EMBL/GenBank/DDBJ databases">
        <authorList>
            <person name="Varghese N."/>
            <person name="Submissions S."/>
        </authorList>
    </citation>
    <scope>NUCLEOTIDE SEQUENCE [LARGE SCALE GENOMIC DNA]</scope>
    <source>
        <strain evidence="7">DSM 23317</strain>
    </source>
</reference>
<proteinExistence type="inferred from homology"/>
<keyword evidence="4" id="KW-0804">Transcription</keyword>
<keyword evidence="3" id="KW-0238">DNA-binding</keyword>
<keyword evidence="2" id="KW-0805">Transcription regulation</keyword>
<dbReference type="GO" id="GO:0003700">
    <property type="term" value="F:DNA-binding transcription factor activity"/>
    <property type="evidence" value="ECO:0007669"/>
    <property type="project" value="InterPro"/>
</dbReference>
<dbReference type="PROSITE" id="PS50931">
    <property type="entry name" value="HTH_LYSR"/>
    <property type="match status" value="1"/>
</dbReference>
<keyword evidence="7" id="KW-1185">Reference proteome</keyword>
<sequence length="282" mass="31486">MKHSIDIKFLKTFACVADKRSYSDAAATLFMTQPAVSQHVKKVEQHFGKRLLEKSAGLRLTREGQLVFLYAQKALRLQDEMMSEFAKLGQQQSLSIAIDDGLSPDLVVAIARELSDLSSLNLTIRRFSAPRRAGAEEMDLVMGIGRPADQIPARDVLHEQPLLMQYSAAEDGSDTISRIFYSSALEQQEVNAIAADQALVISDNCLWVQAAAAPLLEDGHGRPEQLLIAPPWSLPSRQHATEIADYRASFYLRASQQFRKHFDMYDLTDRIGTVVKQHTEGQ</sequence>
<feature type="domain" description="HTH lysR-type" evidence="5">
    <location>
        <begin position="5"/>
        <end position="61"/>
    </location>
</feature>
<dbReference type="OrthoDB" id="5723059at2"/>